<dbReference type="HOGENOM" id="CLU_012062_37_3_1"/>
<dbReference type="PANTHER" id="PTHR11071:SF561">
    <property type="entry name" value="PEPTIDYL-PROLYL CIS-TRANS ISOMERASE D-RELATED"/>
    <property type="match status" value="1"/>
</dbReference>
<dbReference type="Gene3D" id="2.40.100.10">
    <property type="entry name" value="Cyclophilin-like"/>
    <property type="match status" value="1"/>
</dbReference>
<evidence type="ECO:0000256" key="3">
    <source>
        <dbReference type="ARBA" id="ARBA00013194"/>
    </source>
</evidence>
<comment type="catalytic activity">
    <reaction evidence="1">
        <text>[protein]-peptidylproline (omega=180) = [protein]-peptidylproline (omega=0)</text>
        <dbReference type="Rhea" id="RHEA:16237"/>
        <dbReference type="Rhea" id="RHEA-COMP:10747"/>
        <dbReference type="Rhea" id="RHEA-COMP:10748"/>
        <dbReference type="ChEBI" id="CHEBI:83833"/>
        <dbReference type="ChEBI" id="CHEBI:83834"/>
        <dbReference type="EC" id="5.2.1.8"/>
    </reaction>
</comment>
<keyword evidence="8" id="KW-0413">Isomerase</keyword>
<reference evidence="18" key="1">
    <citation type="submission" date="2012-12" db="EMBL/GenBank/DDBJ databases">
        <authorList>
            <person name="Hellsten U."/>
            <person name="Grimwood J."/>
            <person name="Chapman J.A."/>
            <person name="Shapiro H."/>
            <person name="Aerts A."/>
            <person name="Otillar R.P."/>
            <person name="Terry A.Y."/>
            <person name="Boore J.L."/>
            <person name="Simakov O."/>
            <person name="Marletaz F."/>
            <person name="Cho S.-J."/>
            <person name="Edsinger-Gonzales E."/>
            <person name="Havlak P."/>
            <person name="Kuo D.-H."/>
            <person name="Larsson T."/>
            <person name="Lv J."/>
            <person name="Arendt D."/>
            <person name="Savage R."/>
            <person name="Osoegawa K."/>
            <person name="de Jong P."/>
            <person name="Lindberg D.R."/>
            <person name="Seaver E.C."/>
            <person name="Weisblat D.A."/>
            <person name="Putnam N.H."/>
            <person name="Grigoriev I.V."/>
            <person name="Rokhsar D.S."/>
        </authorList>
    </citation>
    <scope>NUCLEOTIDE SEQUENCE</scope>
    <source>
        <strain evidence="18">I ESC-2004</strain>
    </source>
</reference>
<evidence type="ECO:0000256" key="2">
    <source>
        <dbReference type="ARBA" id="ARBA00004496"/>
    </source>
</evidence>
<dbReference type="FunFam" id="2.40.100.10:FF:000009">
    <property type="entry name" value="Peptidyl-prolyl cis-trans isomerase D"/>
    <property type="match status" value="1"/>
</dbReference>
<dbReference type="GO" id="GO:0016018">
    <property type="term" value="F:cyclosporin A binding"/>
    <property type="evidence" value="ECO:0007669"/>
    <property type="project" value="TreeGrafter"/>
</dbReference>
<evidence type="ECO:0000256" key="14">
    <source>
        <dbReference type="PROSITE-ProRule" id="PRU00339"/>
    </source>
</evidence>
<accession>R7VAP3</accession>
<evidence type="ECO:0000256" key="12">
    <source>
        <dbReference type="ARBA" id="ARBA00077823"/>
    </source>
</evidence>
<dbReference type="GO" id="GO:0005829">
    <property type="term" value="C:cytosol"/>
    <property type="evidence" value="ECO:0007669"/>
    <property type="project" value="TreeGrafter"/>
</dbReference>
<dbReference type="Pfam" id="PF00160">
    <property type="entry name" value="Pro_isomerase"/>
    <property type="match status" value="1"/>
</dbReference>
<dbReference type="EC" id="5.2.1.8" evidence="3"/>
<dbReference type="CDD" id="cd01926">
    <property type="entry name" value="cyclophilin_ABH_like"/>
    <property type="match status" value="1"/>
</dbReference>
<sequence>MAESGNPRVFFDVKIGNDDVGRIVFELFKDIVPKTVENFRALCTGEKGIGESTGKPLHFKGCPFHRIIKGFMLQGGDFSNQNGTGGESIYGAKFEDENFELKHDRPGLLSMANAGKNTNGSQFFITTVPTAHLDGKHVVFGKVLHGMDVVREMENLETGENDKPKMDCVISHCGEIGSNEAVLEDNEGLGDIYPGFPADATDLDFHDREKIEEVAMLIKAAGTHYFKEQEFTKAKRKYTKAKRYLLEVNEVSDLTGEDEKTFLRGGVLPLILNLAFCALKSKDYVECLKQCDEALEIDGTSAKAWFRKGQAHRAMLDWDLALEDLNKALAQEPTDKGIQKEIAMVKRDQEQYKKQERQKYAKLFA</sequence>
<dbReference type="SMART" id="SM00028">
    <property type="entry name" value="TPR"/>
    <property type="match status" value="2"/>
</dbReference>
<evidence type="ECO:0000256" key="9">
    <source>
        <dbReference type="ARBA" id="ARBA00064827"/>
    </source>
</evidence>
<evidence type="ECO:0000256" key="8">
    <source>
        <dbReference type="ARBA" id="ARBA00023235"/>
    </source>
</evidence>
<dbReference type="PROSITE" id="PS00170">
    <property type="entry name" value="CSA_PPIASE_1"/>
    <property type="match status" value="1"/>
</dbReference>
<evidence type="ECO:0000256" key="10">
    <source>
        <dbReference type="ARBA" id="ARBA00074451"/>
    </source>
</evidence>
<comment type="subcellular location">
    <subcellularLocation>
        <location evidence="2">Cytoplasm</location>
    </subcellularLocation>
</comment>
<dbReference type="OMA" id="EMEQNCN"/>
<dbReference type="AlphaFoldDB" id="R7VAP3"/>
<evidence type="ECO:0000313" key="18">
    <source>
        <dbReference type="Proteomes" id="UP000014760"/>
    </source>
</evidence>
<reference evidence="17" key="3">
    <citation type="submission" date="2015-06" db="UniProtKB">
        <authorList>
            <consortium name="EnsemblMetazoa"/>
        </authorList>
    </citation>
    <scope>IDENTIFICATION</scope>
</reference>
<evidence type="ECO:0000259" key="15">
    <source>
        <dbReference type="PROSITE" id="PS50072"/>
    </source>
</evidence>
<dbReference type="Gene3D" id="1.25.40.10">
    <property type="entry name" value="Tetratricopeptide repeat domain"/>
    <property type="match status" value="1"/>
</dbReference>
<evidence type="ECO:0000256" key="13">
    <source>
        <dbReference type="ARBA" id="ARBA00082405"/>
    </source>
</evidence>
<dbReference type="InterPro" id="IPR002130">
    <property type="entry name" value="Cyclophilin-type_PPIase_dom"/>
</dbReference>
<dbReference type="Proteomes" id="UP000014760">
    <property type="component" value="Unassembled WGS sequence"/>
</dbReference>
<dbReference type="FunCoup" id="R7VAP3">
    <property type="interactions" value="2001"/>
</dbReference>
<evidence type="ECO:0000256" key="5">
    <source>
        <dbReference type="ARBA" id="ARBA00022737"/>
    </source>
</evidence>
<dbReference type="InterPro" id="IPR019734">
    <property type="entry name" value="TPR_rpt"/>
</dbReference>
<keyword evidence="7" id="KW-0697">Rotamase</keyword>
<gene>
    <name evidence="16" type="ORF">CAPTEDRAFT_170435</name>
</gene>
<evidence type="ECO:0000256" key="1">
    <source>
        <dbReference type="ARBA" id="ARBA00000971"/>
    </source>
</evidence>
<evidence type="ECO:0000313" key="17">
    <source>
        <dbReference type="EnsemblMetazoa" id="CapteP170435"/>
    </source>
</evidence>
<keyword evidence="4" id="KW-0963">Cytoplasm</keyword>
<dbReference type="GO" id="GO:0003755">
    <property type="term" value="F:peptidyl-prolyl cis-trans isomerase activity"/>
    <property type="evidence" value="ECO:0007669"/>
    <property type="project" value="UniProtKB-KW"/>
</dbReference>
<evidence type="ECO:0000256" key="7">
    <source>
        <dbReference type="ARBA" id="ARBA00023110"/>
    </source>
</evidence>
<dbReference type="Pfam" id="PF00515">
    <property type="entry name" value="TPR_1"/>
    <property type="match status" value="1"/>
</dbReference>
<proteinExistence type="predicted"/>
<keyword evidence="18" id="KW-1185">Reference proteome</keyword>
<dbReference type="FunFam" id="1.25.40.10:FF:000029">
    <property type="entry name" value="peptidyl-prolyl cis-trans isomerase D"/>
    <property type="match status" value="1"/>
</dbReference>
<dbReference type="InterPro" id="IPR029000">
    <property type="entry name" value="Cyclophilin-like_dom_sf"/>
</dbReference>
<dbReference type="EnsemblMetazoa" id="CapteT170435">
    <property type="protein sequence ID" value="CapteP170435"/>
    <property type="gene ID" value="CapteG170435"/>
</dbReference>
<dbReference type="PRINTS" id="PR00153">
    <property type="entry name" value="CSAPPISMRASE"/>
</dbReference>
<keyword evidence="5" id="KW-0677">Repeat</keyword>
<dbReference type="SUPFAM" id="SSF50891">
    <property type="entry name" value="Cyclophilin-like"/>
    <property type="match status" value="1"/>
</dbReference>
<reference evidence="16 18" key="2">
    <citation type="journal article" date="2013" name="Nature">
        <title>Insights into bilaterian evolution from three spiralian genomes.</title>
        <authorList>
            <person name="Simakov O."/>
            <person name="Marletaz F."/>
            <person name="Cho S.J."/>
            <person name="Edsinger-Gonzales E."/>
            <person name="Havlak P."/>
            <person name="Hellsten U."/>
            <person name="Kuo D.H."/>
            <person name="Larsson T."/>
            <person name="Lv J."/>
            <person name="Arendt D."/>
            <person name="Savage R."/>
            <person name="Osoegawa K."/>
            <person name="de Jong P."/>
            <person name="Grimwood J."/>
            <person name="Chapman J.A."/>
            <person name="Shapiro H."/>
            <person name="Aerts A."/>
            <person name="Otillar R.P."/>
            <person name="Terry A.Y."/>
            <person name="Boore J.L."/>
            <person name="Grigoriev I.V."/>
            <person name="Lindberg D.R."/>
            <person name="Seaver E.C."/>
            <person name="Weisblat D.A."/>
            <person name="Putnam N.H."/>
            <person name="Rokhsar D.S."/>
        </authorList>
    </citation>
    <scope>NUCLEOTIDE SEQUENCE</scope>
    <source>
        <strain evidence="16 18">I ESC-2004</strain>
    </source>
</reference>
<dbReference type="STRING" id="283909.R7VAP3"/>
<dbReference type="InterPro" id="IPR020892">
    <property type="entry name" value="Cyclophilin-type_PPIase_CS"/>
</dbReference>
<dbReference type="SUPFAM" id="SSF48452">
    <property type="entry name" value="TPR-like"/>
    <property type="match status" value="1"/>
</dbReference>
<feature type="non-terminal residue" evidence="16">
    <location>
        <position position="1"/>
    </location>
</feature>
<keyword evidence="6 14" id="KW-0802">TPR repeat</keyword>
<dbReference type="PANTHER" id="PTHR11071">
    <property type="entry name" value="PEPTIDYL-PROLYL CIS-TRANS ISOMERASE"/>
    <property type="match status" value="1"/>
</dbReference>
<evidence type="ECO:0000256" key="11">
    <source>
        <dbReference type="ARBA" id="ARBA00076602"/>
    </source>
</evidence>
<dbReference type="EMBL" id="AMQN01005317">
    <property type="status" value="NOT_ANNOTATED_CDS"/>
    <property type="molecule type" value="Genomic_DNA"/>
</dbReference>
<dbReference type="GO" id="GO:0006457">
    <property type="term" value="P:protein folding"/>
    <property type="evidence" value="ECO:0007669"/>
    <property type="project" value="InterPro"/>
</dbReference>
<dbReference type="PROSITE" id="PS50005">
    <property type="entry name" value="TPR"/>
    <property type="match status" value="1"/>
</dbReference>
<evidence type="ECO:0000256" key="6">
    <source>
        <dbReference type="ARBA" id="ARBA00022803"/>
    </source>
</evidence>
<dbReference type="PROSITE" id="PS50072">
    <property type="entry name" value="CSA_PPIASE_2"/>
    <property type="match status" value="1"/>
</dbReference>
<feature type="domain" description="PPIase cyclophilin-type" evidence="15">
    <location>
        <begin position="10"/>
        <end position="175"/>
    </location>
</feature>
<feature type="repeat" description="TPR" evidence="14">
    <location>
        <begin position="302"/>
        <end position="335"/>
    </location>
</feature>
<dbReference type="EMBL" id="KB295685">
    <property type="protein sequence ID" value="ELU12765.1"/>
    <property type="molecule type" value="Genomic_DNA"/>
</dbReference>
<name>R7VAP3_CAPTE</name>
<evidence type="ECO:0000256" key="4">
    <source>
        <dbReference type="ARBA" id="ARBA00022490"/>
    </source>
</evidence>
<dbReference type="OrthoDB" id="407558at2759"/>
<organism evidence="16">
    <name type="scientific">Capitella teleta</name>
    <name type="common">Polychaete worm</name>
    <dbReference type="NCBI Taxonomy" id="283909"/>
    <lineage>
        <taxon>Eukaryota</taxon>
        <taxon>Metazoa</taxon>
        <taxon>Spiralia</taxon>
        <taxon>Lophotrochozoa</taxon>
        <taxon>Annelida</taxon>
        <taxon>Polychaeta</taxon>
        <taxon>Sedentaria</taxon>
        <taxon>Scolecida</taxon>
        <taxon>Capitellidae</taxon>
        <taxon>Capitella</taxon>
    </lineage>
</organism>
<evidence type="ECO:0000313" key="16">
    <source>
        <dbReference type="EMBL" id="ELU12765.1"/>
    </source>
</evidence>
<protein>
    <recommendedName>
        <fullName evidence="10">Peptidyl-prolyl cis-trans isomerase D</fullName>
        <ecNumber evidence="3">5.2.1.8</ecNumber>
    </recommendedName>
    <alternativeName>
        <fullName evidence="12">40 kDa peptidyl-prolyl cis-trans isomerase</fullName>
    </alternativeName>
    <alternativeName>
        <fullName evidence="13">Cyclophilin-40</fullName>
    </alternativeName>
    <alternativeName>
        <fullName evidence="11">Rotamase D</fullName>
    </alternativeName>
</protein>
<dbReference type="InterPro" id="IPR011990">
    <property type="entry name" value="TPR-like_helical_dom_sf"/>
</dbReference>
<comment type="subunit">
    <text evidence="9">Identified in ESR1 or NR3C1/GCR steroid receptor-chaperone complexes. Found in HSP90 chaperone complexes with kinase clients LCK or EIF2AK1. Two monomers associate with one HSP90 homodimer. Interacts with HSP90AA1. Interacts with HSP90AB1; PPID and FKBP4 compete for binding to HSP90AB1 and the interaction is mutually exclusive with the PPID:HSPA8 interaction. Interacts with HSPA8; PPID and STIP1 but not FKBP4 compete for binding to HSPA8 and the interaction is mutually exclusive with the PPID:HSP90AB1 interaction. Interacts with S100A1 and S100A2; the interactions dissociate the PPID:HSP90AA1 interaction. Interacts with S100A6. Interacts with MYB, ILF2, XRCC6, RACK1 and RPS3. Interacts with cytoplasmic dynein 1 intermediate chain (DYNC1I1 or DYNC1I2).</text>
</comment>